<dbReference type="EMBL" id="BTGU01000019">
    <property type="protein sequence ID" value="GMN44961.1"/>
    <property type="molecule type" value="Genomic_DNA"/>
</dbReference>
<evidence type="ECO:0000256" key="1">
    <source>
        <dbReference type="SAM" id="MobiDB-lite"/>
    </source>
</evidence>
<dbReference type="PANTHER" id="PTHR48449">
    <property type="entry name" value="DUF1985 DOMAIN-CONTAINING PROTEIN"/>
    <property type="match status" value="1"/>
</dbReference>
<dbReference type="PANTHER" id="PTHR48449:SF1">
    <property type="entry name" value="DUF1985 DOMAIN-CONTAINING PROTEIN"/>
    <property type="match status" value="1"/>
</dbReference>
<feature type="compositionally biased region" description="Polar residues" evidence="1">
    <location>
        <begin position="464"/>
        <end position="475"/>
    </location>
</feature>
<feature type="region of interest" description="Disordered" evidence="1">
    <location>
        <begin position="458"/>
        <end position="478"/>
    </location>
</feature>
<reference evidence="3" key="1">
    <citation type="submission" date="2023-07" db="EMBL/GenBank/DDBJ databases">
        <title>draft genome sequence of fig (Ficus carica).</title>
        <authorList>
            <person name="Takahashi T."/>
            <person name="Nishimura K."/>
        </authorList>
    </citation>
    <scope>NUCLEOTIDE SEQUENCE</scope>
</reference>
<feature type="region of interest" description="Disordered" evidence="1">
    <location>
        <begin position="213"/>
        <end position="241"/>
    </location>
</feature>
<evidence type="ECO:0000313" key="4">
    <source>
        <dbReference type="Proteomes" id="UP001187192"/>
    </source>
</evidence>
<organism evidence="3 4">
    <name type="scientific">Ficus carica</name>
    <name type="common">Common fig</name>
    <dbReference type="NCBI Taxonomy" id="3494"/>
    <lineage>
        <taxon>Eukaryota</taxon>
        <taxon>Viridiplantae</taxon>
        <taxon>Streptophyta</taxon>
        <taxon>Embryophyta</taxon>
        <taxon>Tracheophyta</taxon>
        <taxon>Spermatophyta</taxon>
        <taxon>Magnoliopsida</taxon>
        <taxon>eudicotyledons</taxon>
        <taxon>Gunneridae</taxon>
        <taxon>Pentapetalae</taxon>
        <taxon>rosids</taxon>
        <taxon>fabids</taxon>
        <taxon>Rosales</taxon>
        <taxon>Moraceae</taxon>
        <taxon>Ficeae</taxon>
        <taxon>Ficus</taxon>
    </lineage>
</organism>
<dbReference type="AlphaFoldDB" id="A0AA88AQX7"/>
<feature type="region of interest" description="Disordered" evidence="1">
    <location>
        <begin position="606"/>
        <end position="626"/>
    </location>
</feature>
<feature type="region of interest" description="Disordered" evidence="1">
    <location>
        <begin position="35"/>
        <end position="76"/>
    </location>
</feature>
<dbReference type="Pfam" id="PF09331">
    <property type="entry name" value="DUF1985"/>
    <property type="match status" value="2"/>
</dbReference>
<keyword evidence="4" id="KW-1185">Reference proteome</keyword>
<sequence>MRLINLSSRCKIKETYEFLIFSEFGIILAMAPDRSSLASSPRPTQRRRYLEPSEMELENDSKTVSMTPPRPNDNMPPQSRALITPVLDAPPPTFHLKSDQMNFKCKTTTKCLLANTVEVVTKALKDYDYPRAPLWMLQCRAVETKKNFEMWFVVNEIPIRYSLMDHALISGLNCSAYPVDYKDIGSQRFKNRNFPKEKKISLRSIREALEKMSTPHEEDLGGSRRRGGNTSERERQSSTQKEDKLKMVVLHFLCSILITHEKDDTQIADGLVQIVDDLDRCRTFPWGRHSYHYLLIHVQKVNIAEKSANAFEKKKTTWACPGFILLLMLLLFECIPTLTPKFATVQKDVIEPVLRICHWKTNFKKKKALTLEDILQRVGDTKVGVSKNFVPDDDESDTIIDQWTIILENELSSIFWENVWYANLEGRRYFLRLHVSTEEVQREDPTKVENIRHENVRCEESRPQHASSRMGQSRSMPCHSPLADESMLPQASHLVDDPRVLHKLKALEEKIEKMDREVKSQYSRLEKIVTERLDKMMNIIEIDVNVMAIGNEDVGIENDGGFENVRDGDVNIDNTELNVQVRDVRDSVDIEMNILYYHSPISSNDCANEDDVSKVEQPERRPQRRLMKSKYRRTPYTTPGIKKMRYVRGSIQQFNPLHFEEEMKDSFDQYWKQNNEITSGLGCTRNWEFFRQILTPNIWLFTEHMEEATYGLRRKQHKNSDIINQNVVVFYEVFGQLLVSNSYDSDAMMTT</sequence>
<evidence type="ECO:0000259" key="2">
    <source>
        <dbReference type="Pfam" id="PF09331"/>
    </source>
</evidence>
<feature type="compositionally biased region" description="Basic and acidic residues" evidence="1">
    <location>
        <begin position="611"/>
        <end position="621"/>
    </location>
</feature>
<dbReference type="Proteomes" id="UP001187192">
    <property type="component" value="Unassembled WGS sequence"/>
</dbReference>
<dbReference type="InterPro" id="IPR015410">
    <property type="entry name" value="DUF1985"/>
</dbReference>
<feature type="compositionally biased region" description="Basic and acidic residues" evidence="1">
    <location>
        <begin position="231"/>
        <end position="241"/>
    </location>
</feature>
<feature type="domain" description="DUF1985" evidence="2">
    <location>
        <begin position="235"/>
        <end position="295"/>
    </location>
</feature>
<evidence type="ECO:0000313" key="3">
    <source>
        <dbReference type="EMBL" id="GMN44961.1"/>
    </source>
</evidence>
<gene>
    <name evidence="3" type="ORF">TIFTF001_014146</name>
</gene>
<proteinExistence type="predicted"/>
<feature type="compositionally biased region" description="Basic and acidic residues" evidence="1">
    <location>
        <begin position="213"/>
        <end position="222"/>
    </location>
</feature>
<feature type="domain" description="DUF1985" evidence="2">
    <location>
        <begin position="139"/>
        <end position="217"/>
    </location>
</feature>
<protein>
    <recommendedName>
        <fullName evidence="2">DUF1985 domain-containing protein</fullName>
    </recommendedName>
</protein>
<name>A0AA88AQX7_FICCA</name>
<accession>A0AA88AQX7</accession>
<comment type="caution">
    <text evidence="3">The sequence shown here is derived from an EMBL/GenBank/DDBJ whole genome shotgun (WGS) entry which is preliminary data.</text>
</comment>